<organism evidence="4 5">
    <name type="scientific">Aphanomyces astaci</name>
    <name type="common">Crayfish plague agent</name>
    <dbReference type="NCBI Taxonomy" id="112090"/>
    <lineage>
        <taxon>Eukaryota</taxon>
        <taxon>Sar</taxon>
        <taxon>Stramenopiles</taxon>
        <taxon>Oomycota</taxon>
        <taxon>Saprolegniomycetes</taxon>
        <taxon>Saprolegniales</taxon>
        <taxon>Verrucalvaceae</taxon>
        <taxon>Aphanomyces</taxon>
    </lineage>
</organism>
<sequence length="1755" mass="189616">IAFGFVLKIAMGYKAFVGAPLIITLGDSITQNGANPEILGYQVLLNNDYVRKADVVNRGLSGWTTRGWLPKVPLLLEEWRDKPPSLITIFLGANDAALIDSHDSQQHVPVDEYVANLTHMVLLIKTSFPQCEILFLTPPVVDDARWPSRANLETKKYAAACVSLAISLHLPVVDFWTSLQGRTDLLADGLHFNKAGNVVAHQMIVDAIATHLPHLTPEALPTLGDSITQFGADPAFQGFQALLSQDYVRKADVLNRGLSGWTTRWWRHYLPQLVRECGDNAPVLVLIALGANDASLASGESHIRHVPLDEYRSNLRDIVHELSTAFRECKFLFLTPPAVDNTKWNPTDKLNAVTETYAKACVEVASSLDIPVIDTWTATQGRWDLFRDGVFRLAEPLGLLFPLQFTAWMRLLASFLAPDTLDLVTHVAGLERPLATYTQHLSVEQHTTAAGDVITCDKVIRTPDLDIPVATTGQVVPLVCLDGSPTTLVCWHIEGTSLLTLWDVVWTRLKDAATCDSVMAAAALHWLAAYGRVAPARFDAVWRRWSTRGEAADVLTRHLASACGTTAAAALGVVAVLDPASLVADDDVIAAAMHAVVVSSHESSSVGVLACLQCWLRRLPAAPSVFVPLLLQLLLHHPPPRRVARVAAFRLVAQALVQSKVPFLLDLTLLSHGQSLLFDASTTLLQHPVEASSATTKEERGHFASFNRPTPAACPVLPYAFTDTSEVDVALVEAALHAVRLVLVNHPPGIETPHADATSSFAAYGRGSLNWPVACAAYLTCPSSSVRLVAAQVLAAVARHLPDSTSLMACFRTSDDATAFLTSLLAIVRHDAPRLQVAVWTLWTQCLDAQPSVLSLLFERPEAPSAIVDAVRGAHDGGQHVVVGAAVGFLLAIWDGLSRSNACHHLASLFRATPLFWATLTQPLGTSPPPPSSSPLPHAAATYAHGAIFKLLAIEYHVERQATTTVAGASSLHEILASFRDLYDRWFHEYTSVTPAAAAMDDADVPAYVLAADVPPPLFALAQWTTFMEIYFLHPSTTSSSSVATVPVSSPSASAGSRSRLTLTLVHSILHMDTTNLSLWTASLLLLRQLAPQPLPSLLVTRVVSHCVHVITTSAYKQQDQDSRFATASLVLVIVLDQHVSTDSTLQLVAILDHGPLVPALVEMAAGLPSSSSINNKNPTTECRRRADALRCLVGLVTAHADVRAPVLAALARLDFVHRASVLATYLTADRPTAQRDGPTQTAWCLLLQIVTALLQNDVVAFVAVVANVASVLLAALYSTDDLTVALLTERHVTVQLVHASARHLRAWQAKMALQCPVVPASTAEAGVVLAVTNFALHENRYDHPPARRAEVRKAIADILNQAKATNGAISNELVELGLCCKEMTHLLHRGGLVTALSRTRVLRVEGPDALKFLQGIFTNDVHGLKTRGDVRYGAFLSHKGRTLTDAEVVLHEVGPCADALFLKVDAAAEEDMLKHLKKYKLRSKVTISAAHDYVRAHAILPSLADPTATAFLPSWTADQNETHRDGVVYVDPRSAAFGSTAILPVEHASLDIPSEYVVAEDEDVGDLAARDRRIVLGACSGYLDIQQVRSIRLEWRDGIPLEYNLDLLHGVSMTKGCYVGQELISRTHYKGNIRKRTLPCLVVPVAAEVAMPPPPFPFGSSGSLDASAGLAWATQHLTAVAPPVEVDTKLMAHDAAAGKIVAVATGVNAVVAMVRLEHLNRGNIVTDDGRFRLLPYAPAWWPALNLNTGKLLSS</sequence>
<dbReference type="CDD" id="cd01838">
    <property type="entry name" value="Isoamyl_acetate_hydrolase_like"/>
    <property type="match status" value="2"/>
</dbReference>
<evidence type="ECO:0008006" key="6">
    <source>
        <dbReference type="Google" id="ProtNLM"/>
    </source>
</evidence>
<dbReference type="SUPFAM" id="SSF52266">
    <property type="entry name" value="SGNH hydrolase"/>
    <property type="match status" value="2"/>
</dbReference>
<dbReference type="VEuPathDB" id="FungiDB:H257_04922"/>
<evidence type="ECO:0000313" key="5">
    <source>
        <dbReference type="Proteomes" id="UP000265716"/>
    </source>
</evidence>
<feature type="domain" description="SGNH hydrolase-type esterase" evidence="3">
    <location>
        <begin position="223"/>
        <end position="388"/>
    </location>
</feature>
<evidence type="ECO:0000256" key="1">
    <source>
        <dbReference type="ARBA" id="ARBA00022946"/>
    </source>
</evidence>
<dbReference type="SUPFAM" id="SSF103025">
    <property type="entry name" value="Folate-binding domain"/>
    <property type="match status" value="1"/>
</dbReference>
<gene>
    <name evidence="4" type="ORF">DYB38_006697</name>
</gene>
<dbReference type="VEuPathDB" id="FungiDB:H257_13763"/>
<reference evidence="4 5" key="1">
    <citation type="submission" date="2018-08" db="EMBL/GenBank/DDBJ databases">
        <title>Aphanomyces genome sequencing and annotation.</title>
        <authorList>
            <person name="Minardi D."/>
            <person name="Oidtmann B."/>
            <person name="Van Der Giezen M."/>
            <person name="Studholme D.J."/>
        </authorList>
    </citation>
    <scope>NUCLEOTIDE SEQUENCE [LARGE SCALE GENOMIC DNA]</scope>
    <source>
        <strain evidence="4 5">SA</strain>
    </source>
</reference>
<dbReference type="InterPro" id="IPR017703">
    <property type="entry name" value="YgfZ/GCV_T_CS"/>
</dbReference>
<dbReference type="InterPro" id="IPR036514">
    <property type="entry name" value="SGNH_hydro_sf"/>
</dbReference>
<feature type="domain" description="SGNH hydrolase-type esterase" evidence="3">
    <location>
        <begin position="25"/>
        <end position="197"/>
    </location>
</feature>
<dbReference type="Pfam" id="PF01571">
    <property type="entry name" value="GCV_T"/>
    <property type="match status" value="1"/>
</dbReference>
<dbReference type="PANTHER" id="PTHR14209:SF19">
    <property type="entry name" value="ISOAMYL ACETATE-HYDROLYZING ESTERASE 1 HOMOLOG"/>
    <property type="match status" value="1"/>
</dbReference>
<dbReference type="PANTHER" id="PTHR14209">
    <property type="entry name" value="ISOAMYL ACETATE-HYDROLYZING ESTERASE 1"/>
    <property type="match status" value="1"/>
</dbReference>
<dbReference type="Pfam" id="PF13472">
    <property type="entry name" value="Lipase_GDSL_2"/>
    <property type="match status" value="2"/>
</dbReference>
<proteinExistence type="predicted"/>
<keyword evidence="1" id="KW-0809">Transit peptide</keyword>
<dbReference type="InterPro" id="IPR027266">
    <property type="entry name" value="TrmE/GcvT-like"/>
</dbReference>
<comment type="caution">
    <text evidence="4">The sequence shown here is derived from an EMBL/GenBank/DDBJ whole genome shotgun (WGS) entry which is preliminary data.</text>
</comment>
<feature type="non-terminal residue" evidence="4">
    <location>
        <position position="1"/>
    </location>
</feature>
<evidence type="ECO:0000259" key="3">
    <source>
        <dbReference type="Pfam" id="PF13472"/>
    </source>
</evidence>
<dbReference type="InterPro" id="IPR016024">
    <property type="entry name" value="ARM-type_fold"/>
</dbReference>
<dbReference type="InterPro" id="IPR006222">
    <property type="entry name" value="GCVT_N"/>
</dbReference>
<evidence type="ECO:0000259" key="2">
    <source>
        <dbReference type="Pfam" id="PF01571"/>
    </source>
</evidence>
<dbReference type="VEuPathDB" id="FungiDB:H257_11300"/>
<accession>A0A397DSM1</accession>
<name>A0A397DSM1_APHAT</name>
<dbReference type="Gene3D" id="3.30.1360.120">
    <property type="entry name" value="Probable tRNA modification gtpase trme, domain 1"/>
    <property type="match status" value="1"/>
</dbReference>
<dbReference type="Gene3D" id="3.40.50.1110">
    <property type="entry name" value="SGNH hydrolase"/>
    <property type="match status" value="2"/>
</dbReference>
<dbReference type="VEuPathDB" id="FungiDB:H257_13762"/>
<dbReference type="SUPFAM" id="SSF48371">
    <property type="entry name" value="ARM repeat"/>
    <property type="match status" value="1"/>
</dbReference>
<dbReference type="Proteomes" id="UP000265716">
    <property type="component" value="Unassembled WGS sequence"/>
</dbReference>
<dbReference type="InterPro" id="IPR045136">
    <property type="entry name" value="Iah1-like"/>
</dbReference>
<dbReference type="NCBIfam" id="TIGR03317">
    <property type="entry name" value="ygfZ_signature"/>
    <property type="match status" value="1"/>
</dbReference>
<evidence type="ECO:0000313" key="4">
    <source>
        <dbReference type="EMBL" id="RHY66735.1"/>
    </source>
</evidence>
<dbReference type="EMBL" id="QUTC01004058">
    <property type="protein sequence ID" value="RHY66735.1"/>
    <property type="molecule type" value="Genomic_DNA"/>
</dbReference>
<dbReference type="InterPro" id="IPR013830">
    <property type="entry name" value="SGNH_hydro"/>
</dbReference>
<protein>
    <recommendedName>
        <fullName evidence="6">SGNH hydrolase-type esterase domain-containing protein</fullName>
    </recommendedName>
</protein>
<feature type="domain" description="GCVT N-terminal" evidence="2">
    <location>
        <begin position="1396"/>
        <end position="1518"/>
    </location>
</feature>